<dbReference type="EMBL" id="JBHUEM010000013">
    <property type="protein sequence ID" value="MFD1736903.1"/>
    <property type="molecule type" value="Genomic_DNA"/>
</dbReference>
<dbReference type="Proteomes" id="UP001597214">
    <property type="component" value="Unassembled WGS sequence"/>
</dbReference>
<sequence length="78" mass="9293">MSIHYNCRHCGVNVGTIDRMSLHSEQLGFNQLNDEERLDMITYQQNGDIEVKTICEDCHEALDRNPHYHEREYHTFIQ</sequence>
<dbReference type="RefSeq" id="WP_377928085.1">
    <property type="nucleotide sequence ID" value="NZ_JBHUEM010000013.1"/>
</dbReference>
<accession>A0ABW4LS50</accession>
<gene>
    <name evidence="1" type="ORF">ACFSCX_10035</name>
</gene>
<organism evidence="1 2">
    <name type="scientific">Bacillus salitolerans</name>
    <dbReference type="NCBI Taxonomy" id="1437434"/>
    <lineage>
        <taxon>Bacteria</taxon>
        <taxon>Bacillati</taxon>
        <taxon>Bacillota</taxon>
        <taxon>Bacilli</taxon>
        <taxon>Bacillales</taxon>
        <taxon>Bacillaceae</taxon>
        <taxon>Bacillus</taxon>
    </lineage>
</organism>
<evidence type="ECO:0000313" key="1">
    <source>
        <dbReference type="EMBL" id="MFD1736903.1"/>
    </source>
</evidence>
<proteinExistence type="predicted"/>
<comment type="caution">
    <text evidence="1">The sequence shown here is derived from an EMBL/GenBank/DDBJ whole genome shotgun (WGS) entry which is preliminary data.</text>
</comment>
<protein>
    <submittedName>
        <fullName evidence="1">Anti-sigma-F factor Fin family protein</fullName>
    </submittedName>
</protein>
<dbReference type="Pfam" id="PF10955">
    <property type="entry name" value="Fin"/>
    <property type="match status" value="1"/>
</dbReference>
<name>A0ABW4LS50_9BACI</name>
<evidence type="ECO:0000313" key="2">
    <source>
        <dbReference type="Proteomes" id="UP001597214"/>
    </source>
</evidence>
<dbReference type="InterPro" id="IPR020115">
    <property type="entry name" value="Fin"/>
</dbReference>
<reference evidence="2" key="1">
    <citation type="journal article" date="2019" name="Int. J. Syst. Evol. Microbiol.">
        <title>The Global Catalogue of Microorganisms (GCM) 10K type strain sequencing project: providing services to taxonomists for standard genome sequencing and annotation.</title>
        <authorList>
            <consortium name="The Broad Institute Genomics Platform"/>
            <consortium name="The Broad Institute Genome Sequencing Center for Infectious Disease"/>
            <person name="Wu L."/>
            <person name="Ma J."/>
        </authorList>
    </citation>
    <scope>NUCLEOTIDE SEQUENCE [LARGE SCALE GENOMIC DNA]</scope>
    <source>
        <strain evidence="2">CCUG 49339</strain>
    </source>
</reference>
<keyword evidence="2" id="KW-1185">Reference proteome</keyword>